<organism evidence="1 2">
    <name type="scientific">Jiella flava</name>
    <dbReference type="NCBI Taxonomy" id="2816857"/>
    <lineage>
        <taxon>Bacteria</taxon>
        <taxon>Pseudomonadati</taxon>
        <taxon>Pseudomonadota</taxon>
        <taxon>Alphaproteobacteria</taxon>
        <taxon>Hyphomicrobiales</taxon>
        <taxon>Aurantimonadaceae</taxon>
        <taxon>Jiella</taxon>
    </lineage>
</organism>
<dbReference type="AlphaFoldDB" id="A0A939FZQ4"/>
<evidence type="ECO:0000313" key="2">
    <source>
        <dbReference type="Proteomes" id="UP000664122"/>
    </source>
</evidence>
<keyword evidence="2" id="KW-1185">Reference proteome</keyword>
<name>A0A939FZQ4_9HYPH</name>
<dbReference type="InterPro" id="IPR025563">
    <property type="entry name" value="DUF4286"/>
</dbReference>
<comment type="caution">
    <text evidence="1">The sequence shown here is derived from an EMBL/GenBank/DDBJ whole genome shotgun (WGS) entry which is preliminary data.</text>
</comment>
<dbReference type="Pfam" id="PF14114">
    <property type="entry name" value="DUF4286"/>
    <property type="match status" value="1"/>
</dbReference>
<dbReference type="RefSeq" id="WP_207257983.1">
    <property type="nucleotide sequence ID" value="NZ_JAFMPP010000009.1"/>
</dbReference>
<sequence length="100" mass="11735">MTEWLLVVDVSVDKDVERAWNDWYDNEHLPEIVACPGFKSGSRYKVSDGETPRYLTVYEVSGPEALKSDEFLSRRGWREFASHVRPQVNLYERLVRRTAE</sequence>
<evidence type="ECO:0000313" key="1">
    <source>
        <dbReference type="EMBL" id="MBO0663190.1"/>
    </source>
</evidence>
<gene>
    <name evidence="1" type="ORF">J1C48_11430</name>
</gene>
<reference evidence="1" key="1">
    <citation type="submission" date="2021-03" db="EMBL/GenBank/DDBJ databases">
        <title>Whole genome sequence of Jiella sp. CQZ9-1.</title>
        <authorList>
            <person name="Tuo L."/>
        </authorList>
    </citation>
    <scope>NUCLEOTIDE SEQUENCE</scope>
    <source>
        <strain evidence="1">CQZ9-1</strain>
    </source>
</reference>
<dbReference type="Proteomes" id="UP000664122">
    <property type="component" value="Unassembled WGS sequence"/>
</dbReference>
<dbReference type="SUPFAM" id="SSF54909">
    <property type="entry name" value="Dimeric alpha+beta barrel"/>
    <property type="match status" value="1"/>
</dbReference>
<dbReference type="EMBL" id="JAFMPP010000009">
    <property type="protein sequence ID" value="MBO0663190.1"/>
    <property type="molecule type" value="Genomic_DNA"/>
</dbReference>
<protein>
    <submittedName>
        <fullName evidence="1">DUF4286 family protein</fullName>
    </submittedName>
</protein>
<accession>A0A939FZQ4</accession>
<proteinExistence type="predicted"/>
<dbReference type="InterPro" id="IPR011008">
    <property type="entry name" value="Dimeric_a/b-barrel"/>
</dbReference>